<dbReference type="AlphaFoldDB" id="A0A1G6IHH8"/>
<feature type="transmembrane region" description="Helical" evidence="6">
    <location>
        <begin position="289"/>
        <end position="309"/>
    </location>
</feature>
<evidence type="ECO:0000256" key="3">
    <source>
        <dbReference type="ARBA" id="ARBA00022692"/>
    </source>
</evidence>
<keyword evidence="4 6" id="KW-1133">Transmembrane helix</keyword>
<feature type="transmembrane region" description="Helical" evidence="6">
    <location>
        <begin position="342"/>
        <end position="367"/>
    </location>
</feature>
<feature type="transmembrane region" description="Helical" evidence="6">
    <location>
        <begin position="21"/>
        <end position="38"/>
    </location>
</feature>
<dbReference type="OrthoDB" id="9803577at2"/>
<proteinExistence type="predicted"/>
<feature type="transmembrane region" description="Helical" evidence="6">
    <location>
        <begin position="251"/>
        <end position="282"/>
    </location>
</feature>
<dbReference type="Gene3D" id="3.40.1710.10">
    <property type="entry name" value="abc type-2 transporter like domain"/>
    <property type="match status" value="1"/>
</dbReference>
<reference evidence="9" key="1">
    <citation type="submission" date="2016-09" db="EMBL/GenBank/DDBJ databases">
        <authorList>
            <person name="Varghese N."/>
            <person name="Submissions S."/>
        </authorList>
    </citation>
    <scope>NUCLEOTIDE SEQUENCE [LARGE SCALE GENOMIC DNA]</scope>
    <source>
        <strain evidence="9">ANC 4422</strain>
    </source>
</reference>
<evidence type="ECO:0000256" key="5">
    <source>
        <dbReference type="ARBA" id="ARBA00023136"/>
    </source>
</evidence>
<keyword evidence="3 6" id="KW-0812">Transmembrane</keyword>
<dbReference type="GO" id="GO:0005886">
    <property type="term" value="C:plasma membrane"/>
    <property type="evidence" value="ECO:0007669"/>
    <property type="project" value="UniProtKB-SubCell"/>
</dbReference>
<organism evidence="8 9">
    <name type="scientific">Acinetobacter boissieri</name>
    <dbReference type="NCBI Taxonomy" id="1219383"/>
    <lineage>
        <taxon>Bacteria</taxon>
        <taxon>Pseudomonadati</taxon>
        <taxon>Pseudomonadota</taxon>
        <taxon>Gammaproteobacteria</taxon>
        <taxon>Moraxellales</taxon>
        <taxon>Moraxellaceae</taxon>
        <taxon>Acinetobacter</taxon>
    </lineage>
</organism>
<evidence type="ECO:0000256" key="1">
    <source>
        <dbReference type="ARBA" id="ARBA00004651"/>
    </source>
</evidence>
<dbReference type="EMBL" id="FMYL01000008">
    <property type="protein sequence ID" value="SDC05938.1"/>
    <property type="molecule type" value="Genomic_DNA"/>
</dbReference>
<dbReference type="InterPro" id="IPR051449">
    <property type="entry name" value="ABC-2_transporter_component"/>
</dbReference>
<evidence type="ECO:0000313" key="9">
    <source>
        <dbReference type="Proteomes" id="UP000242501"/>
    </source>
</evidence>
<evidence type="ECO:0000256" key="6">
    <source>
        <dbReference type="SAM" id="Phobius"/>
    </source>
</evidence>
<keyword evidence="2" id="KW-1003">Cell membrane</keyword>
<dbReference type="STRING" id="1219383.SAMN05421733_108130"/>
<keyword evidence="5 6" id="KW-0472">Membrane</keyword>
<name>A0A1G6IHH8_9GAMM</name>
<dbReference type="PANTHER" id="PTHR30294">
    <property type="entry name" value="MEMBRANE COMPONENT OF ABC TRANSPORTER YHHJ-RELATED"/>
    <property type="match status" value="1"/>
</dbReference>
<dbReference type="Pfam" id="PF12698">
    <property type="entry name" value="ABC2_membrane_3"/>
    <property type="match status" value="1"/>
</dbReference>
<evidence type="ECO:0000256" key="4">
    <source>
        <dbReference type="ARBA" id="ARBA00022989"/>
    </source>
</evidence>
<protein>
    <submittedName>
        <fullName evidence="8">ABC-2 type transport system permease protein</fullName>
    </submittedName>
</protein>
<dbReference type="RefSeq" id="WP_092748998.1">
    <property type="nucleotide sequence ID" value="NZ_FMYL01000008.1"/>
</dbReference>
<gene>
    <name evidence="8" type="ORF">SAMN05421733_108130</name>
</gene>
<comment type="subcellular location">
    <subcellularLocation>
        <location evidence="1">Cell membrane</location>
        <topology evidence="1">Multi-pass membrane protein</topology>
    </subcellularLocation>
</comment>
<evidence type="ECO:0000313" key="8">
    <source>
        <dbReference type="EMBL" id="SDC05938.1"/>
    </source>
</evidence>
<sequence>MLQAIWRELHYLKTHKWDLSMLTLAPLLIIIIFGSMLLEGKPEHLPITVIDQDQSQLSAKITDYLALNHSLYIQLETNDQSHAERKLNETQIWGYVIIPSGAQKRLVQGQDAQIAIAYNQSFFSIGNTISSAMLKSTAEATADFLAKNHFQNNIPYLDISTPHINVSPLFNPTLNYELFLEPFLIPALLHLIICCSIAFSVGQEMKFNTVHTWLDNTSFSEAIFAKCLVHSIILFGWSLLWLFWLTIIRGWFIAGSSLLLCVGLFLLYFSYALIITAVTLALKDLTRTFGLIAIYGGSSLSFAGITLPLNNAPLFTQFWSNLIPYTPYVKLQTEQWVVGSPIYISLPSLCLLFLFCLIGYVISFFCLKKLSKQVET</sequence>
<dbReference type="GO" id="GO:0140359">
    <property type="term" value="F:ABC-type transporter activity"/>
    <property type="evidence" value="ECO:0007669"/>
    <property type="project" value="InterPro"/>
</dbReference>
<feature type="transmembrane region" description="Helical" evidence="6">
    <location>
        <begin position="223"/>
        <end position="245"/>
    </location>
</feature>
<evidence type="ECO:0000256" key="2">
    <source>
        <dbReference type="ARBA" id="ARBA00022475"/>
    </source>
</evidence>
<accession>A0A1G6IHH8</accession>
<keyword evidence="9" id="KW-1185">Reference proteome</keyword>
<evidence type="ECO:0000259" key="7">
    <source>
        <dbReference type="Pfam" id="PF12698"/>
    </source>
</evidence>
<dbReference type="PANTHER" id="PTHR30294:SF47">
    <property type="entry name" value="INNER MEMBRANE TRANSPORT PERMEASE YHHJ"/>
    <property type="match status" value="1"/>
</dbReference>
<dbReference type="Proteomes" id="UP000242501">
    <property type="component" value="Unassembled WGS sequence"/>
</dbReference>
<feature type="domain" description="ABC-2 type transporter transmembrane" evidence="7">
    <location>
        <begin position="16"/>
        <end position="364"/>
    </location>
</feature>
<dbReference type="InterPro" id="IPR013525">
    <property type="entry name" value="ABC2_TM"/>
</dbReference>
<feature type="transmembrane region" description="Helical" evidence="6">
    <location>
        <begin position="183"/>
        <end position="202"/>
    </location>
</feature>